<evidence type="ECO:0000313" key="10">
    <source>
        <dbReference type="EMBL" id="USS88706.1"/>
    </source>
</evidence>
<evidence type="ECO:0000259" key="8">
    <source>
        <dbReference type="Pfam" id="PF01643"/>
    </source>
</evidence>
<dbReference type="InterPro" id="IPR049427">
    <property type="entry name" value="Acyl-ACP_TE_C"/>
</dbReference>
<keyword evidence="11" id="KW-1185">Reference proteome</keyword>
<dbReference type="EMBL" id="CP097119">
    <property type="protein sequence ID" value="USS88706.1"/>
    <property type="molecule type" value="Genomic_DNA"/>
</dbReference>
<dbReference type="Pfam" id="PF20791">
    <property type="entry name" value="Acyl-ACP_TE_C"/>
    <property type="match status" value="1"/>
</dbReference>
<evidence type="ECO:0000256" key="5">
    <source>
        <dbReference type="ARBA" id="ARBA00022946"/>
    </source>
</evidence>
<dbReference type="PANTHER" id="PTHR31727">
    <property type="entry name" value="OLEOYL-ACYL CARRIER PROTEIN THIOESTERASE 1, CHLOROPLASTIC"/>
    <property type="match status" value="1"/>
</dbReference>
<evidence type="ECO:0000256" key="1">
    <source>
        <dbReference type="ARBA" id="ARBA00006500"/>
    </source>
</evidence>
<keyword evidence="5" id="KW-0809">Transit peptide</keyword>
<name>A0A9Q8ZUF6_9LACO</name>
<dbReference type="GO" id="GO:0000036">
    <property type="term" value="F:acyl carrier activity"/>
    <property type="evidence" value="ECO:0007669"/>
    <property type="project" value="TreeGrafter"/>
</dbReference>
<comment type="similarity">
    <text evidence="1">Belongs to the acyl-ACP thioesterase family.</text>
</comment>
<reference evidence="10" key="1">
    <citation type="submission" date="2022-05" db="EMBL/GenBank/DDBJ databases">
        <authorList>
            <person name="Oliphant S.A."/>
            <person name="Watson-Haigh N.S."/>
            <person name="Sumby K.M."/>
            <person name="Gardner J.M."/>
            <person name="Jiranek V."/>
        </authorList>
    </citation>
    <scope>NUCLEOTIDE SEQUENCE</scope>
    <source>
        <strain evidence="10">KI4_B1</strain>
    </source>
</reference>
<evidence type="ECO:0000256" key="2">
    <source>
        <dbReference type="ARBA" id="ARBA00022516"/>
    </source>
</evidence>
<evidence type="ECO:0000259" key="9">
    <source>
        <dbReference type="Pfam" id="PF20791"/>
    </source>
</evidence>
<dbReference type="InterPro" id="IPR045023">
    <property type="entry name" value="FATA/B"/>
</dbReference>
<accession>A0A9Q8ZUF6</accession>
<dbReference type="AlphaFoldDB" id="A0A9Q8ZUF6"/>
<evidence type="ECO:0000256" key="7">
    <source>
        <dbReference type="ARBA" id="ARBA00023160"/>
    </source>
</evidence>
<protein>
    <submittedName>
        <fullName evidence="10">Thioesterase</fullName>
    </submittedName>
</protein>
<evidence type="ECO:0000256" key="4">
    <source>
        <dbReference type="ARBA" id="ARBA00022832"/>
    </source>
</evidence>
<dbReference type="InterPro" id="IPR002864">
    <property type="entry name" value="Acyl-ACP_thioesterase_NHD"/>
</dbReference>
<dbReference type="CDD" id="cd00586">
    <property type="entry name" value="4HBT"/>
    <property type="match status" value="1"/>
</dbReference>
<keyword evidence="7" id="KW-0275">Fatty acid biosynthesis</keyword>
<feature type="domain" description="Acyl-ACP thioesterase-like C-terminal" evidence="9">
    <location>
        <begin position="155"/>
        <end position="248"/>
    </location>
</feature>
<gene>
    <name evidence="10" type="ORF">M3M40_04180</name>
</gene>
<evidence type="ECO:0000313" key="11">
    <source>
        <dbReference type="Proteomes" id="UP001055911"/>
    </source>
</evidence>
<keyword evidence="4" id="KW-0276">Fatty acid metabolism</keyword>
<dbReference type="InterPro" id="IPR029069">
    <property type="entry name" value="HotDog_dom_sf"/>
</dbReference>
<feature type="domain" description="Acyl-ACP thioesterase N-terminal hotdog" evidence="8">
    <location>
        <begin position="5"/>
        <end position="131"/>
    </location>
</feature>
<dbReference type="GO" id="GO:0016297">
    <property type="term" value="F:fatty acyl-[ACP] hydrolase activity"/>
    <property type="evidence" value="ECO:0007669"/>
    <property type="project" value="InterPro"/>
</dbReference>
<dbReference type="RefSeq" id="WP_252766223.1">
    <property type="nucleotide sequence ID" value="NZ_CP097119.1"/>
</dbReference>
<dbReference type="SUPFAM" id="SSF54637">
    <property type="entry name" value="Thioesterase/thiol ester dehydrase-isomerase"/>
    <property type="match status" value="2"/>
</dbReference>
<sequence>MPASIFSEGYKIANFQTEIHGKITLQCLIDSFIQVSEDESVELSVGVSDVQATGVTWIVVQQDLHIHRLPRANERVRIETQAASHTNYFARRLYRVYDEADNLLVDVESLWVMMDLQTRKMVKINPALTEPFGSEHVKRLPRLTKIPNLSGEPDQTMTYPVLFTDIDFNGHVSNTHYVGWITNTLDFDFLRDYLPTDFSIKYADEVRYGDEVVSQAQFLDRDEEHPVTVHQIVAADQVRATAQIKWEKIKPKKADA</sequence>
<proteinExistence type="inferred from homology"/>
<dbReference type="Pfam" id="PF01643">
    <property type="entry name" value="Acyl-ACP_TE"/>
    <property type="match status" value="1"/>
</dbReference>
<evidence type="ECO:0000256" key="3">
    <source>
        <dbReference type="ARBA" id="ARBA00022801"/>
    </source>
</evidence>
<keyword evidence="2" id="KW-0444">Lipid biosynthesis</keyword>
<evidence type="ECO:0000256" key="6">
    <source>
        <dbReference type="ARBA" id="ARBA00023098"/>
    </source>
</evidence>
<dbReference type="PANTHER" id="PTHR31727:SF6">
    <property type="entry name" value="OLEOYL-ACYL CARRIER PROTEIN THIOESTERASE 1, CHLOROPLASTIC"/>
    <property type="match status" value="1"/>
</dbReference>
<keyword evidence="6" id="KW-0443">Lipid metabolism</keyword>
<organism evidence="10 11">
    <name type="scientific">Fructilactobacillus cliffordii</name>
    <dbReference type="NCBI Taxonomy" id="2940299"/>
    <lineage>
        <taxon>Bacteria</taxon>
        <taxon>Bacillati</taxon>
        <taxon>Bacillota</taxon>
        <taxon>Bacilli</taxon>
        <taxon>Lactobacillales</taxon>
        <taxon>Lactobacillaceae</taxon>
        <taxon>Fructilactobacillus</taxon>
    </lineage>
</organism>
<dbReference type="Proteomes" id="UP001055911">
    <property type="component" value="Chromosome"/>
</dbReference>
<keyword evidence="3" id="KW-0378">Hydrolase</keyword>
<dbReference type="Gene3D" id="3.10.129.10">
    <property type="entry name" value="Hotdog Thioesterase"/>
    <property type="match status" value="1"/>
</dbReference>